<sequence length="204" mass="23109">MSGRPGSPASPAQDFGVLERADCVADAAVLEEEVLHLHDLFRVRLFRYAISLGLKVHDAEDVIQEVFLALYRHLQDGRSRSNLPGWVFRVTHHLALKRRTRYRMEDRADESGRYSLESGSAPNPEEEVIFNERQVRLRRAFEALPETDRLCLQLRAEGLKYREISEVLGISLGHVANCLGRSLTRLRRSEGGGPCEAASITCRR</sequence>
<accession>A0A4Q7YU27</accession>
<dbReference type="Pfam" id="PF08281">
    <property type="entry name" value="Sigma70_r4_2"/>
    <property type="match status" value="1"/>
</dbReference>
<gene>
    <name evidence="8" type="ORF">BDD14_2573</name>
</gene>
<evidence type="ECO:0000259" key="7">
    <source>
        <dbReference type="Pfam" id="PF08281"/>
    </source>
</evidence>
<dbReference type="InterPro" id="IPR013325">
    <property type="entry name" value="RNA_pol_sigma_r2"/>
</dbReference>
<evidence type="ECO:0000256" key="1">
    <source>
        <dbReference type="ARBA" id="ARBA00010641"/>
    </source>
</evidence>
<dbReference type="Gene3D" id="1.10.1740.10">
    <property type="match status" value="1"/>
</dbReference>
<protein>
    <submittedName>
        <fullName evidence="8">RNA polymerase sigma-70 factor (ECF subfamily)</fullName>
    </submittedName>
</protein>
<name>A0A4Q7YU27_9BACT</name>
<dbReference type="OrthoDB" id="121429at2"/>
<dbReference type="Pfam" id="PF04542">
    <property type="entry name" value="Sigma70_r2"/>
    <property type="match status" value="1"/>
</dbReference>
<dbReference type="Proteomes" id="UP000292958">
    <property type="component" value="Unassembled WGS sequence"/>
</dbReference>
<dbReference type="SUPFAM" id="SSF88659">
    <property type="entry name" value="Sigma3 and sigma4 domains of RNA polymerase sigma factors"/>
    <property type="match status" value="1"/>
</dbReference>
<keyword evidence="2" id="KW-0805">Transcription regulation</keyword>
<evidence type="ECO:0000256" key="4">
    <source>
        <dbReference type="ARBA" id="ARBA00023125"/>
    </source>
</evidence>
<dbReference type="Gene3D" id="1.10.10.10">
    <property type="entry name" value="Winged helix-like DNA-binding domain superfamily/Winged helix DNA-binding domain"/>
    <property type="match status" value="1"/>
</dbReference>
<dbReference type="SUPFAM" id="SSF88946">
    <property type="entry name" value="Sigma2 domain of RNA polymerase sigma factors"/>
    <property type="match status" value="1"/>
</dbReference>
<evidence type="ECO:0000259" key="6">
    <source>
        <dbReference type="Pfam" id="PF04542"/>
    </source>
</evidence>
<feature type="domain" description="RNA polymerase sigma-70 region 2" evidence="6">
    <location>
        <begin position="42"/>
        <end position="101"/>
    </location>
</feature>
<keyword evidence="4" id="KW-0238">DNA-binding</keyword>
<feature type="domain" description="RNA polymerase sigma factor 70 region 4 type 2" evidence="7">
    <location>
        <begin position="136"/>
        <end position="186"/>
    </location>
</feature>
<dbReference type="PANTHER" id="PTHR43133:SF8">
    <property type="entry name" value="RNA POLYMERASE SIGMA FACTOR HI_1459-RELATED"/>
    <property type="match status" value="1"/>
</dbReference>
<dbReference type="InterPro" id="IPR007627">
    <property type="entry name" value="RNA_pol_sigma70_r2"/>
</dbReference>
<keyword evidence="9" id="KW-1185">Reference proteome</keyword>
<dbReference type="InterPro" id="IPR039425">
    <property type="entry name" value="RNA_pol_sigma-70-like"/>
</dbReference>
<dbReference type="GO" id="GO:0016987">
    <property type="term" value="F:sigma factor activity"/>
    <property type="evidence" value="ECO:0007669"/>
    <property type="project" value="UniProtKB-KW"/>
</dbReference>
<evidence type="ECO:0000256" key="2">
    <source>
        <dbReference type="ARBA" id="ARBA00023015"/>
    </source>
</evidence>
<dbReference type="InterPro" id="IPR013324">
    <property type="entry name" value="RNA_pol_sigma_r3/r4-like"/>
</dbReference>
<dbReference type="NCBIfam" id="TIGR02937">
    <property type="entry name" value="sigma70-ECF"/>
    <property type="match status" value="1"/>
</dbReference>
<dbReference type="InterPro" id="IPR013249">
    <property type="entry name" value="RNA_pol_sigma70_r4_t2"/>
</dbReference>
<evidence type="ECO:0000256" key="5">
    <source>
        <dbReference type="ARBA" id="ARBA00023163"/>
    </source>
</evidence>
<keyword evidence="3" id="KW-0731">Sigma factor</keyword>
<dbReference type="RefSeq" id="WP_130419055.1">
    <property type="nucleotide sequence ID" value="NZ_SHKW01000001.1"/>
</dbReference>
<evidence type="ECO:0000256" key="3">
    <source>
        <dbReference type="ARBA" id="ARBA00023082"/>
    </source>
</evidence>
<proteinExistence type="inferred from homology"/>
<evidence type="ECO:0000313" key="9">
    <source>
        <dbReference type="Proteomes" id="UP000292958"/>
    </source>
</evidence>
<dbReference type="GO" id="GO:0003677">
    <property type="term" value="F:DNA binding"/>
    <property type="evidence" value="ECO:0007669"/>
    <property type="project" value="UniProtKB-KW"/>
</dbReference>
<comment type="caution">
    <text evidence="8">The sequence shown here is derived from an EMBL/GenBank/DDBJ whole genome shotgun (WGS) entry which is preliminary data.</text>
</comment>
<comment type="similarity">
    <text evidence="1">Belongs to the sigma-70 factor family. ECF subfamily.</text>
</comment>
<dbReference type="PANTHER" id="PTHR43133">
    <property type="entry name" value="RNA POLYMERASE ECF-TYPE SIGMA FACTO"/>
    <property type="match status" value="1"/>
</dbReference>
<evidence type="ECO:0000313" key="8">
    <source>
        <dbReference type="EMBL" id="RZU41080.1"/>
    </source>
</evidence>
<dbReference type="GO" id="GO:0006352">
    <property type="term" value="P:DNA-templated transcription initiation"/>
    <property type="evidence" value="ECO:0007669"/>
    <property type="project" value="InterPro"/>
</dbReference>
<dbReference type="InterPro" id="IPR014284">
    <property type="entry name" value="RNA_pol_sigma-70_dom"/>
</dbReference>
<dbReference type="InterPro" id="IPR036388">
    <property type="entry name" value="WH-like_DNA-bd_sf"/>
</dbReference>
<reference evidence="8 9" key="1">
    <citation type="submission" date="2019-02" db="EMBL/GenBank/DDBJ databases">
        <title>Genomic Encyclopedia of Archaeal and Bacterial Type Strains, Phase II (KMG-II): from individual species to whole genera.</title>
        <authorList>
            <person name="Goeker M."/>
        </authorList>
    </citation>
    <scope>NUCLEOTIDE SEQUENCE [LARGE SCALE GENOMIC DNA]</scope>
    <source>
        <strain evidence="8 9">DSM 18101</strain>
    </source>
</reference>
<dbReference type="AlphaFoldDB" id="A0A4Q7YU27"/>
<dbReference type="EMBL" id="SHKW01000001">
    <property type="protein sequence ID" value="RZU41080.1"/>
    <property type="molecule type" value="Genomic_DNA"/>
</dbReference>
<keyword evidence="5" id="KW-0804">Transcription</keyword>
<organism evidence="8 9">
    <name type="scientific">Edaphobacter modestus</name>
    <dbReference type="NCBI Taxonomy" id="388466"/>
    <lineage>
        <taxon>Bacteria</taxon>
        <taxon>Pseudomonadati</taxon>
        <taxon>Acidobacteriota</taxon>
        <taxon>Terriglobia</taxon>
        <taxon>Terriglobales</taxon>
        <taxon>Acidobacteriaceae</taxon>
        <taxon>Edaphobacter</taxon>
    </lineage>
</organism>